<feature type="compositionally biased region" description="Polar residues" evidence="1">
    <location>
        <begin position="223"/>
        <end position="238"/>
    </location>
</feature>
<gene>
    <name evidence="2" type="ORF">VPNG_10116</name>
</gene>
<dbReference type="AlphaFoldDB" id="A0A423VIC5"/>
<protein>
    <submittedName>
        <fullName evidence="2">Uncharacterized protein</fullName>
    </submittedName>
</protein>
<evidence type="ECO:0000313" key="3">
    <source>
        <dbReference type="Proteomes" id="UP000285146"/>
    </source>
</evidence>
<organism evidence="2 3">
    <name type="scientific">Cytospora leucostoma</name>
    <dbReference type="NCBI Taxonomy" id="1230097"/>
    <lineage>
        <taxon>Eukaryota</taxon>
        <taxon>Fungi</taxon>
        <taxon>Dikarya</taxon>
        <taxon>Ascomycota</taxon>
        <taxon>Pezizomycotina</taxon>
        <taxon>Sordariomycetes</taxon>
        <taxon>Sordariomycetidae</taxon>
        <taxon>Diaporthales</taxon>
        <taxon>Cytosporaceae</taxon>
        <taxon>Cytospora</taxon>
    </lineage>
</organism>
<name>A0A423VIC5_9PEZI</name>
<feature type="region of interest" description="Disordered" evidence="1">
    <location>
        <begin position="223"/>
        <end position="254"/>
    </location>
</feature>
<dbReference type="OrthoDB" id="5374569at2759"/>
<comment type="caution">
    <text evidence="2">The sequence shown here is derived from an EMBL/GenBank/DDBJ whole genome shotgun (WGS) entry which is preliminary data.</text>
</comment>
<feature type="compositionally biased region" description="Polar residues" evidence="1">
    <location>
        <begin position="12"/>
        <end position="36"/>
    </location>
</feature>
<dbReference type="Proteomes" id="UP000285146">
    <property type="component" value="Unassembled WGS sequence"/>
</dbReference>
<feature type="region of interest" description="Disordered" evidence="1">
    <location>
        <begin position="279"/>
        <end position="407"/>
    </location>
</feature>
<proteinExistence type="predicted"/>
<feature type="compositionally biased region" description="Low complexity" evidence="1">
    <location>
        <begin position="313"/>
        <end position="326"/>
    </location>
</feature>
<evidence type="ECO:0000313" key="2">
    <source>
        <dbReference type="EMBL" id="ROV90667.1"/>
    </source>
</evidence>
<keyword evidence="3" id="KW-1185">Reference proteome</keyword>
<feature type="compositionally biased region" description="Basic residues" evidence="1">
    <location>
        <begin position="369"/>
        <end position="385"/>
    </location>
</feature>
<dbReference type="EMBL" id="LKEB01000096">
    <property type="protein sequence ID" value="ROV90667.1"/>
    <property type="molecule type" value="Genomic_DNA"/>
</dbReference>
<dbReference type="InParanoid" id="A0A423VIC5"/>
<reference evidence="2 3" key="1">
    <citation type="submission" date="2015-09" db="EMBL/GenBank/DDBJ databases">
        <title>Host preference determinants of Valsa canker pathogens revealed by comparative genomics.</title>
        <authorList>
            <person name="Yin Z."/>
            <person name="Huang L."/>
        </authorList>
    </citation>
    <scope>NUCLEOTIDE SEQUENCE [LARGE SCALE GENOMIC DNA]</scope>
    <source>
        <strain evidence="2 3">SXYLt</strain>
    </source>
</reference>
<feature type="region of interest" description="Disordered" evidence="1">
    <location>
        <begin position="1"/>
        <end position="83"/>
    </location>
</feature>
<dbReference type="STRING" id="1230097.A0A423VIC5"/>
<accession>A0A423VIC5</accession>
<sequence length="407" mass="44414">MGRTLPWKKGGSTLNLTKSPRTPCSTTSKVSASSPLEATLTRPAPQPSRPAPTSRPKAKQGIIGHTEAPGRSPSPSPPPEPIPEIFMIEGFDNDDQWRMVEDEFYAVAGHFTAHLHAVQYRRLREEARNQNNNALRTIARPVTAPPTSHVKRRQAALALATAQRQGIRTAMSRINVEDTEDEDDEIQWKGTHLAGLMSSPRKKAPPLASMSTAFGVSRAAVSSSQGRHLGSPSASQMASARHHGNLSSTKSAHDHRAVGHIAHLKSSRSRMTPKRAQLLDESGDDDDDLERYSSRQHPTQRAFSRAHTETETLPSSRSRSGLSPAGVISASRELPRAHPCKVSRSSPAGVAPVSNERDSDSGSETYFQRRMRERRSQRKASRHKSSTPVEPSGKDESQNAVLAVPSF</sequence>
<feature type="compositionally biased region" description="Pro residues" evidence="1">
    <location>
        <begin position="72"/>
        <end position="82"/>
    </location>
</feature>
<evidence type="ECO:0000256" key="1">
    <source>
        <dbReference type="SAM" id="MobiDB-lite"/>
    </source>
</evidence>